<comment type="caution">
    <text evidence="4">The sequence shown here is derived from an EMBL/GenBank/DDBJ whole genome shotgun (WGS) entry which is preliminary data.</text>
</comment>
<dbReference type="Proteomes" id="UP000319865">
    <property type="component" value="Unassembled WGS sequence"/>
</dbReference>
<dbReference type="AlphaFoldDB" id="A0A543PEK9"/>
<evidence type="ECO:0000313" key="5">
    <source>
        <dbReference type="Proteomes" id="UP000319865"/>
    </source>
</evidence>
<dbReference type="SUPFAM" id="SSF53474">
    <property type="entry name" value="alpha/beta-Hydrolases"/>
    <property type="match status" value="1"/>
</dbReference>
<keyword evidence="5" id="KW-1185">Reference proteome</keyword>
<comment type="similarity">
    <text evidence="1">Belongs to the AB hydrolase superfamily.</text>
</comment>
<keyword evidence="2 4" id="KW-0378">Hydrolase</keyword>
<evidence type="ECO:0000313" key="4">
    <source>
        <dbReference type="EMBL" id="TQN42516.1"/>
    </source>
</evidence>
<dbReference type="InterPro" id="IPR002925">
    <property type="entry name" value="Dienelactn_hydro"/>
</dbReference>
<dbReference type="InterPro" id="IPR029058">
    <property type="entry name" value="AB_hydrolase_fold"/>
</dbReference>
<dbReference type="Gene3D" id="3.40.50.1820">
    <property type="entry name" value="alpha/beta hydrolase"/>
    <property type="match status" value="1"/>
</dbReference>
<dbReference type="EMBL" id="VFQE01000001">
    <property type="protein sequence ID" value="TQN42516.1"/>
    <property type="molecule type" value="Genomic_DNA"/>
</dbReference>
<dbReference type="OrthoDB" id="9810066at2"/>
<protein>
    <submittedName>
        <fullName evidence="4">Dienelactone hydrolase</fullName>
    </submittedName>
</protein>
<name>A0A543PEK9_9ACTN</name>
<feature type="domain" description="Dienelactone hydrolase" evidence="3">
    <location>
        <begin position="25"/>
        <end position="202"/>
    </location>
</feature>
<organism evidence="4 5">
    <name type="scientific">Blastococcus colisei</name>
    <dbReference type="NCBI Taxonomy" id="1564162"/>
    <lineage>
        <taxon>Bacteria</taxon>
        <taxon>Bacillati</taxon>
        <taxon>Actinomycetota</taxon>
        <taxon>Actinomycetes</taxon>
        <taxon>Geodermatophilales</taxon>
        <taxon>Geodermatophilaceae</taxon>
        <taxon>Blastococcus</taxon>
    </lineage>
</organism>
<proteinExistence type="inferred from homology"/>
<dbReference type="InterPro" id="IPR050261">
    <property type="entry name" value="FrsA_esterase"/>
</dbReference>
<sequence length="225" mass="23134">MPTDRPPSARAVRIPASGVRLAGDLVVPDGARGVVLFAHGSGSSRHSPRNRQVAAGLHDAGFGTLLLDLLTEAEERVDAATGELRFDIALLAGRLTDAADWLAGADGAAGLPLATFGASTGAAAALITAADRPERVRAVISRGGRPDLAGDALEQVRAPVMLVVGGADHRVLELNRAAAARLTGENEVSVVPGASHLFAEAGALEAVVDRSIDWLGRWLPSSPTR</sequence>
<evidence type="ECO:0000256" key="2">
    <source>
        <dbReference type="ARBA" id="ARBA00022801"/>
    </source>
</evidence>
<evidence type="ECO:0000256" key="1">
    <source>
        <dbReference type="ARBA" id="ARBA00008645"/>
    </source>
</evidence>
<dbReference type="GO" id="GO:0052689">
    <property type="term" value="F:carboxylic ester hydrolase activity"/>
    <property type="evidence" value="ECO:0007669"/>
    <property type="project" value="UniProtKB-ARBA"/>
</dbReference>
<gene>
    <name evidence="4" type="ORF">FHU33_1920</name>
</gene>
<dbReference type="Pfam" id="PF01738">
    <property type="entry name" value="DLH"/>
    <property type="match status" value="1"/>
</dbReference>
<dbReference type="PANTHER" id="PTHR22946">
    <property type="entry name" value="DIENELACTONE HYDROLASE DOMAIN-CONTAINING PROTEIN-RELATED"/>
    <property type="match status" value="1"/>
</dbReference>
<dbReference type="PANTHER" id="PTHR22946:SF9">
    <property type="entry name" value="POLYKETIDE TRANSFERASE AF380"/>
    <property type="match status" value="1"/>
</dbReference>
<evidence type="ECO:0000259" key="3">
    <source>
        <dbReference type="Pfam" id="PF01738"/>
    </source>
</evidence>
<dbReference type="RefSeq" id="WP_142025139.1">
    <property type="nucleotide sequence ID" value="NZ_VFQE01000001.1"/>
</dbReference>
<accession>A0A543PEK9</accession>
<reference evidence="4 5" key="1">
    <citation type="submission" date="2019-06" db="EMBL/GenBank/DDBJ databases">
        <title>Sequencing the genomes of 1000 actinobacteria strains.</title>
        <authorList>
            <person name="Klenk H.-P."/>
        </authorList>
    </citation>
    <scope>NUCLEOTIDE SEQUENCE [LARGE SCALE GENOMIC DNA]</scope>
    <source>
        <strain evidence="4 5">DSM 46837</strain>
    </source>
</reference>